<name>A0ACC1QV96_9HYPO</name>
<organism evidence="1 2">
    <name type="scientific">Lecanicillium saksenae</name>
    <dbReference type="NCBI Taxonomy" id="468837"/>
    <lineage>
        <taxon>Eukaryota</taxon>
        <taxon>Fungi</taxon>
        <taxon>Dikarya</taxon>
        <taxon>Ascomycota</taxon>
        <taxon>Pezizomycotina</taxon>
        <taxon>Sordariomycetes</taxon>
        <taxon>Hypocreomycetidae</taxon>
        <taxon>Hypocreales</taxon>
        <taxon>Cordycipitaceae</taxon>
        <taxon>Lecanicillium</taxon>
    </lineage>
</organism>
<evidence type="ECO:0000313" key="1">
    <source>
        <dbReference type="EMBL" id="KAJ3491546.1"/>
    </source>
</evidence>
<keyword evidence="2" id="KW-1185">Reference proteome</keyword>
<proteinExistence type="predicted"/>
<evidence type="ECO:0000313" key="2">
    <source>
        <dbReference type="Proteomes" id="UP001148737"/>
    </source>
</evidence>
<sequence length="174" mass="18774">MPETRQRRADSGERTADSGQCECVQATARKVTGDMSTSPFLVSTHSTEIPHSQCSLSTILVQYVLISRYLTQSHTPPGAIRPSHGRYSVRPCCKENTPSSHLSDAQRVCDPAGKPPVATPNLAFKLNHSQVAERVTPSKTPTPALFLAFVPPKLCQVLAGGSPPTAGRVDARWK</sequence>
<accession>A0ACC1QV96</accession>
<gene>
    <name evidence="1" type="ORF">NLG97_g5580</name>
</gene>
<protein>
    <submittedName>
        <fullName evidence="1">Uncharacterized protein</fullName>
    </submittedName>
</protein>
<dbReference type="Proteomes" id="UP001148737">
    <property type="component" value="Unassembled WGS sequence"/>
</dbReference>
<comment type="caution">
    <text evidence="1">The sequence shown here is derived from an EMBL/GenBank/DDBJ whole genome shotgun (WGS) entry which is preliminary data.</text>
</comment>
<dbReference type="EMBL" id="JANAKD010000643">
    <property type="protein sequence ID" value="KAJ3491546.1"/>
    <property type="molecule type" value="Genomic_DNA"/>
</dbReference>
<reference evidence="1" key="1">
    <citation type="submission" date="2022-07" db="EMBL/GenBank/DDBJ databases">
        <title>Genome Sequence of Lecanicillium saksenae.</title>
        <authorList>
            <person name="Buettner E."/>
        </authorList>
    </citation>
    <scope>NUCLEOTIDE SEQUENCE</scope>
    <source>
        <strain evidence="1">VT-O1</strain>
    </source>
</reference>